<dbReference type="Pfam" id="PF01370">
    <property type="entry name" value="Epimerase"/>
    <property type="match status" value="1"/>
</dbReference>
<feature type="domain" description="NAD-dependent epimerase/dehydratase" evidence="1">
    <location>
        <begin position="4"/>
        <end position="238"/>
    </location>
</feature>
<dbReference type="InterPro" id="IPR001509">
    <property type="entry name" value="Epimerase_deHydtase"/>
</dbReference>
<proteinExistence type="predicted"/>
<dbReference type="InterPro" id="IPR051783">
    <property type="entry name" value="NAD(P)-dependent_oxidoreduct"/>
</dbReference>
<accession>F0ZHF3</accession>
<dbReference type="InterPro" id="IPR036291">
    <property type="entry name" value="NAD(P)-bd_dom_sf"/>
</dbReference>
<dbReference type="RefSeq" id="XP_003286858.1">
    <property type="nucleotide sequence ID" value="XM_003286810.1"/>
</dbReference>
<evidence type="ECO:0000313" key="3">
    <source>
        <dbReference type="Proteomes" id="UP000001064"/>
    </source>
</evidence>
<evidence type="ECO:0000259" key="1">
    <source>
        <dbReference type="Pfam" id="PF01370"/>
    </source>
</evidence>
<dbReference type="GO" id="GO:0016616">
    <property type="term" value="F:oxidoreductase activity, acting on the CH-OH group of donors, NAD or NADP as acceptor"/>
    <property type="evidence" value="ECO:0000318"/>
    <property type="project" value="GO_Central"/>
</dbReference>
<dbReference type="InParanoid" id="F0ZHF3"/>
<dbReference type="eggNOG" id="KOG1502">
    <property type="taxonomic scope" value="Eukaryota"/>
</dbReference>
<dbReference type="PANTHER" id="PTHR48079:SF6">
    <property type="entry name" value="NAD(P)-BINDING DOMAIN-CONTAINING PROTEIN-RELATED"/>
    <property type="match status" value="1"/>
</dbReference>
<dbReference type="GeneID" id="10500259"/>
<dbReference type="OrthoDB" id="18155at2759"/>
<evidence type="ECO:0000313" key="2">
    <source>
        <dbReference type="EMBL" id="EGC36620.1"/>
    </source>
</evidence>
<dbReference type="STRING" id="5786.F0ZHF3"/>
<keyword evidence="3" id="KW-1185">Reference proteome</keyword>
<dbReference type="VEuPathDB" id="AmoebaDB:DICPUDRAFT_54525"/>
<reference evidence="3" key="1">
    <citation type="journal article" date="2011" name="Genome Biol.">
        <title>Comparative genomics of the social amoebae Dictyostelium discoideum and Dictyostelium purpureum.</title>
        <authorList>
            <consortium name="US DOE Joint Genome Institute (JGI-PGF)"/>
            <person name="Sucgang R."/>
            <person name="Kuo A."/>
            <person name="Tian X."/>
            <person name="Salerno W."/>
            <person name="Parikh A."/>
            <person name="Feasley C.L."/>
            <person name="Dalin E."/>
            <person name="Tu H."/>
            <person name="Huang E."/>
            <person name="Barry K."/>
            <person name="Lindquist E."/>
            <person name="Shapiro H."/>
            <person name="Bruce D."/>
            <person name="Schmutz J."/>
            <person name="Salamov A."/>
            <person name="Fey P."/>
            <person name="Gaudet P."/>
            <person name="Anjard C."/>
            <person name="Babu M.M."/>
            <person name="Basu S."/>
            <person name="Bushmanova Y."/>
            <person name="van der Wel H."/>
            <person name="Katoh-Kurasawa M."/>
            <person name="Dinh C."/>
            <person name="Coutinho P.M."/>
            <person name="Saito T."/>
            <person name="Elias M."/>
            <person name="Schaap P."/>
            <person name="Kay R.R."/>
            <person name="Henrissat B."/>
            <person name="Eichinger L."/>
            <person name="Rivero F."/>
            <person name="Putnam N.H."/>
            <person name="West C.M."/>
            <person name="Loomis W.F."/>
            <person name="Chisholm R.L."/>
            <person name="Shaulsky G."/>
            <person name="Strassmann J.E."/>
            <person name="Queller D.C."/>
            <person name="Kuspa A."/>
            <person name="Grigoriev I.V."/>
        </authorList>
    </citation>
    <scope>NUCLEOTIDE SEQUENCE [LARGE SCALE GENOMIC DNA]</scope>
    <source>
        <strain evidence="3">QSDP1</strain>
    </source>
</reference>
<gene>
    <name evidence="2" type="ORF">DICPUDRAFT_54525</name>
</gene>
<dbReference type="AlphaFoldDB" id="F0ZHF3"/>
<sequence length="372" mass="41507">MKTVFVTGATGFLGCNLVEQLLSDKENDYLVYALYRSSKKVGELKSIAKILNKQDNLKLVKGDISNYESLLNAIPDNCTFLFHLAAAIDSDSPEKQYEINVNGTANVIEACISRKVQRLIYTSSIATFDFDDVFSINELTSKKNFPRLEYARTKRIAELYVDEAMRRGLDVVVVSPGFIIGRYDEFGVGSIILMIANESSSSIRCGQAKATFCSAEDCARAHIKAAEVAKPGTEFVIGGNAYYWKELYEQVLFQLNIEKHVQVTSPLSLVLIGKKNDLFKNWFGSKNTMIKPISSEAIDPTSPNSILSASSTKASKSNPSPAPYLTMVLAIFQSIDLNIDSTRAIEKLNYKYSTLEFMINDNIKWLKKRNLL</sequence>
<organism evidence="2 3">
    <name type="scientific">Dictyostelium purpureum</name>
    <name type="common">Slime mold</name>
    <dbReference type="NCBI Taxonomy" id="5786"/>
    <lineage>
        <taxon>Eukaryota</taxon>
        <taxon>Amoebozoa</taxon>
        <taxon>Evosea</taxon>
        <taxon>Eumycetozoa</taxon>
        <taxon>Dictyostelia</taxon>
        <taxon>Dictyosteliales</taxon>
        <taxon>Dictyosteliaceae</taxon>
        <taxon>Dictyostelium</taxon>
    </lineage>
</organism>
<dbReference type="EMBL" id="GL871021">
    <property type="protein sequence ID" value="EGC36620.1"/>
    <property type="molecule type" value="Genomic_DNA"/>
</dbReference>
<dbReference type="OMA" id="MINENIQ"/>
<dbReference type="PROSITE" id="PS51257">
    <property type="entry name" value="PROKAR_LIPOPROTEIN"/>
    <property type="match status" value="1"/>
</dbReference>
<dbReference type="PANTHER" id="PTHR48079">
    <property type="entry name" value="PROTEIN YEEZ"/>
    <property type="match status" value="1"/>
</dbReference>
<dbReference type="SUPFAM" id="SSF51735">
    <property type="entry name" value="NAD(P)-binding Rossmann-fold domains"/>
    <property type="match status" value="1"/>
</dbReference>
<protein>
    <recommendedName>
        <fullName evidence="1">NAD-dependent epimerase/dehydratase domain-containing protein</fullName>
    </recommendedName>
</protein>
<dbReference type="Gene3D" id="3.40.50.720">
    <property type="entry name" value="NAD(P)-binding Rossmann-like Domain"/>
    <property type="match status" value="1"/>
</dbReference>
<dbReference type="KEGG" id="dpp:DICPUDRAFT_54525"/>
<name>F0ZHF3_DICPU</name>
<dbReference type="Proteomes" id="UP000001064">
    <property type="component" value="Unassembled WGS sequence"/>
</dbReference>